<organism evidence="2 3">
    <name type="scientific">Pseudomassariella vexata</name>
    <dbReference type="NCBI Taxonomy" id="1141098"/>
    <lineage>
        <taxon>Eukaryota</taxon>
        <taxon>Fungi</taxon>
        <taxon>Dikarya</taxon>
        <taxon>Ascomycota</taxon>
        <taxon>Pezizomycotina</taxon>
        <taxon>Sordariomycetes</taxon>
        <taxon>Xylariomycetidae</taxon>
        <taxon>Amphisphaeriales</taxon>
        <taxon>Pseudomassariaceae</taxon>
        <taxon>Pseudomassariella</taxon>
    </lineage>
</organism>
<protein>
    <submittedName>
        <fullName evidence="2">RNA polymerase II transcription factor SIII subunit A-domain-containing protein</fullName>
    </submittedName>
</protein>
<keyword evidence="3" id="KW-1185">Reference proteome</keyword>
<gene>
    <name evidence="2" type="ORF">BCR38DRAFT_429673</name>
</gene>
<feature type="compositionally biased region" description="Acidic residues" evidence="1">
    <location>
        <begin position="295"/>
        <end position="307"/>
    </location>
</feature>
<dbReference type="InterPro" id="IPR010684">
    <property type="entry name" value="RNA_pol_II_trans_fac_SIII_A"/>
</dbReference>
<dbReference type="Proteomes" id="UP000193689">
    <property type="component" value="Unassembled WGS sequence"/>
</dbReference>
<dbReference type="EMBL" id="MCFJ01000005">
    <property type="protein sequence ID" value="ORY66241.1"/>
    <property type="molecule type" value="Genomic_DNA"/>
</dbReference>
<dbReference type="Gene3D" id="6.10.250.3180">
    <property type="match status" value="1"/>
</dbReference>
<dbReference type="OrthoDB" id="21513at2759"/>
<accession>A0A1Y2E3W4</accession>
<feature type="region of interest" description="Disordered" evidence="1">
    <location>
        <begin position="270"/>
        <end position="391"/>
    </location>
</feature>
<feature type="compositionally biased region" description="Basic residues" evidence="1">
    <location>
        <begin position="374"/>
        <end position="391"/>
    </location>
</feature>
<comment type="caution">
    <text evidence="2">The sequence shown here is derived from an EMBL/GenBank/DDBJ whole genome shotgun (WGS) entry which is preliminary data.</text>
</comment>
<proteinExistence type="predicted"/>
<reference evidence="2 3" key="1">
    <citation type="submission" date="2016-07" db="EMBL/GenBank/DDBJ databases">
        <title>Pervasive Adenine N6-methylation of Active Genes in Fungi.</title>
        <authorList>
            <consortium name="DOE Joint Genome Institute"/>
            <person name="Mondo S.J."/>
            <person name="Dannebaum R.O."/>
            <person name="Kuo R.C."/>
            <person name="Labutti K."/>
            <person name="Haridas S."/>
            <person name="Kuo A."/>
            <person name="Salamov A."/>
            <person name="Ahrendt S.R."/>
            <person name="Lipzen A."/>
            <person name="Sullivan W."/>
            <person name="Andreopoulos W.B."/>
            <person name="Clum A."/>
            <person name="Lindquist E."/>
            <person name="Daum C."/>
            <person name="Ramamoorthy G.K."/>
            <person name="Gryganskyi A."/>
            <person name="Culley D."/>
            <person name="Magnuson J.K."/>
            <person name="James T.Y."/>
            <person name="O'Malley M.A."/>
            <person name="Stajich J.E."/>
            <person name="Spatafora J.W."/>
            <person name="Visel A."/>
            <person name="Grigoriev I.V."/>
        </authorList>
    </citation>
    <scope>NUCLEOTIDE SEQUENCE [LARGE SCALE GENOMIC DNA]</scope>
    <source>
        <strain evidence="2 3">CBS 129021</strain>
    </source>
</reference>
<feature type="compositionally biased region" description="Low complexity" evidence="1">
    <location>
        <begin position="356"/>
        <end position="369"/>
    </location>
</feature>
<dbReference type="InterPro" id="IPR051870">
    <property type="entry name" value="Elongin-A_domain"/>
</dbReference>
<dbReference type="PANTHER" id="PTHR15141:SF76">
    <property type="entry name" value="TRANSCRIPTION ELONGATION FACTOR B POLYPEPTIDE 3"/>
    <property type="match status" value="1"/>
</dbReference>
<dbReference type="GeneID" id="63776192"/>
<name>A0A1Y2E3W4_9PEZI</name>
<feature type="compositionally biased region" description="Low complexity" evidence="1">
    <location>
        <begin position="326"/>
        <end position="344"/>
    </location>
</feature>
<sequence>MPRKSLVELCTVVCIKNIKEITDIGSTPYHLIRHVLLRIDTAQHLLELEQTSPHLALDDAECWLRLIERDFGRLHNEYQYAPKNPASWNRVYFKYEKFDRSQKEEAQEKLRNAFAGLKKKKEDSTAEVITFDRKRLPPPPRDRSVGGMKKVAIGRRGGSNDTGELRFTSGTRTKVTNAKSIMRKVKREAKEIHNRNRLATPGGALVVDRRQLKQAPKGLVEAHRVTNQPAFKIHAPAMRPSAEQMVRDQEMQEREARLLRLKAGKSATFISDSDLEDEDDYNDDAGQDYGGGGLNEDDLEDLFDDESSAQKKPYQSRPSSTSKSGLLSNKRPSLLSNSSRSASSVQRAVGRPSEQPKPASSPPLGSASSPPMPQKRKAVSMFHQPKKVQRR</sequence>
<dbReference type="AlphaFoldDB" id="A0A1Y2E3W4"/>
<evidence type="ECO:0000256" key="1">
    <source>
        <dbReference type="SAM" id="MobiDB-lite"/>
    </source>
</evidence>
<dbReference type="PANTHER" id="PTHR15141">
    <property type="entry name" value="TRANSCRIPTION ELONGATION FACTOR B POLYPEPTIDE 3"/>
    <property type="match status" value="1"/>
</dbReference>
<dbReference type="STRING" id="1141098.A0A1Y2E3W4"/>
<evidence type="ECO:0000313" key="2">
    <source>
        <dbReference type="EMBL" id="ORY66241.1"/>
    </source>
</evidence>
<evidence type="ECO:0000313" key="3">
    <source>
        <dbReference type="Proteomes" id="UP000193689"/>
    </source>
</evidence>
<feature type="compositionally biased region" description="Acidic residues" evidence="1">
    <location>
        <begin position="273"/>
        <end position="286"/>
    </location>
</feature>
<dbReference type="Pfam" id="PF06881">
    <property type="entry name" value="Elongin_A"/>
    <property type="match status" value="1"/>
</dbReference>
<dbReference type="GO" id="GO:0070449">
    <property type="term" value="C:elongin complex"/>
    <property type="evidence" value="ECO:0007669"/>
    <property type="project" value="InterPro"/>
</dbReference>
<dbReference type="InParanoid" id="A0A1Y2E3W4"/>
<dbReference type="GO" id="GO:0006368">
    <property type="term" value="P:transcription elongation by RNA polymerase II"/>
    <property type="evidence" value="ECO:0007669"/>
    <property type="project" value="InterPro"/>
</dbReference>
<dbReference type="RefSeq" id="XP_040717205.1">
    <property type="nucleotide sequence ID" value="XM_040859980.1"/>
</dbReference>
<feature type="compositionally biased region" description="Polar residues" evidence="1">
    <location>
        <begin position="316"/>
        <end position="325"/>
    </location>
</feature>